<evidence type="ECO:0000256" key="1">
    <source>
        <dbReference type="SAM" id="SignalP"/>
    </source>
</evidence>
<feature type="chain" id="PRO_5020368761" evidence="1">
    <location>
        <begin position="21"/>
        <end position="68"/>
    </location>
</feature>
<accession>A0A4V2H9Q0</accession>
<name>A0A4V2H9Q0_9ARAC</name>
<protein>
    <submittedName>
        <fullName evidence="2">U24-Sparatoxin-Hju1ai_1</fullName>
    </submittedName>
</protein>
<sequence length="68" mass="7668">MKIIVVMMLLFVAFSAVALAEKEIENAESNPVLYSPFRCMRDGYYCKAGTMARCCSGLTCKYKRCVKN</sequence>
<evidence type="ECO:0000313" key="2">
    <source>
        <dbReference type="EMBL" id="SNX37220.1"/>
    </source>
</evidence>
<reference evidence="2" key="1">
    <citation type="submission" date="2017-05" db="EMBL/GenBank/DDBJ databases">
        <authorList>
            <person name="QRISCLOUD D."/>
        </authorList>
    </citation>
    <scope>NUCLEOTIDE SEQUENCE</scope>
</reference>
<reference evidence="2" key="2">
    <citation type="submission" date="2019-05" db="EMBL/GenBank/DDBJ databases">
        <title>Unravelling the molecular evolution of spider venoms.</title>
        <authorList>
            <person name="Pineda S."/>
        </authorList>
    </citation>
    <scope>NUCLEOTIDE SEQUENCE</scope>
</reference>
<keyword evidence="1" id="KW-0732">Signal</keyword>
<dbReference type="AlphaFoldDB" id="A0A4V2H9Q0"/>
<organism evidence="2">
    <name type="scientific">Heteropoda jugulans</name>
    <dbReference type="NCBI Taxonomy" id="1358901"/>
    <lineage>
        <taxon>Eukaryota</taxon>
        <taxon>Metazoa</taxon>
        <taxon>Ecdysozoa</taxon>
        <taxon>Arthropoda</taxon>
        <taxon>Chelicerata</taxon>
        <taxon>Arachnida</taxon>
        <taxon>Araneae</taxon>
        <taxon>Araneomorphae</taxon>
        <taxon>Entelegynae</taxon>
        <taxon>Dionycha</taxon>
        <taxon>Sparassidae</taxon>
        <taxon>Heteropoda</taxon>
    </lineage>
</organism>
<dbReference type="EMBL" id="HAHI01000593">
    <property type="protein sequence ID" value="SNX37220.1"/>
    <property type="molecule type" value="Transcribed_RNA"/>
</dbReference>
<feature type="signal peptide" evidence="1">
    <location>
        <begin position="1"/>
        <end position="20"/>
    </location>
</feature>
<proteinExistence type="predicted"/>